<protein>
    <submittedName>
        <fullName evidence="1">Uncharacterized protein</fullName>
    </submittedName>
</protein>
<reference evidence="1" key="3">
    <citation type="submission" date="2025-09" db="UniProtKB">
        <authorList>
            <consortium name="Ensembl"/>
        </authorList>
    </citation>
    <scope>IDENTIFICATION</scope>
</reference>
<reference evidence="1" key="2">
    <citation type="submission" date="2025-08" db="UniProtKB">
        <authorList>
            <consortium name="Ensembl"/>
        </authorList>
    </citation>
    <scope>IDENTIFICATION</scope>
</reference>
<organism evidence="1 2">
    <name type="scientific">Macaca fascicularis</name>
    <name type="common">Crab-eating macaque</name>
    <name type="synonym">Cynomolgus monkey</name>
    <dbReference type="NCBI Taxonomy" id="9541"/>
    <lineage>
        <taxon>Eukaryota</taxon>
        <taxon>Metazoa</taxon>
        <taxon>Chordata</taxon>
        <taxon>Craniata</taxon>
        <taxon>Vertebrata</taxon>
        <taxon>Euteleostomi</taxon>
        <taxon>Mammalia</taxon>
        <taxon>Eutheria</taxon>
        <taxon>Euarchontoglires</taxon>
        <taxon>Primates</taxon>
        <taxon>Haplorrhini</taxon>
        <taxon>Catarrhini</taxon>
        <taxon>Cercopithecidae</taxon>
        <taxon>Cercopithecinae</taxon>
        <taxon>Macaca</taxon>
    </lineage>
</organism>
<accession>A0A7N9CBE1</accession>
<proteinExistence type="predicted"/>
<dbReference type="AlphaFoldDB" id="A0A7N9CBE1"/>
<evidence type="ECO:0000313" key="2">
    <source>
        <dbReference type="Proteomes" id="UP000233100"/>
    </source>
</evidence>
<dbReference type="PANTHER" id="PTHR12138">
    <property type="entry name" value="PRIMATE-EXPANDED PROTEIN FAMILY"/>
    <property type="match status" value="1"/>
</dbReference>
<dbReference type="PANTHER" id="PTHR12138:SF162">
    <property type="entry name" value="CHROMOSOME UNDETERMINED SCAFFOLD_275, WHOLE GENOME SHOTGUN SEQUENCE"/>
    <property type="match status" value="1"/>
</dbReference>
<sequence length="157" mass="17321">FFFFFESESCSVTQAGVQWCNLGSPHHLLGSSNSLALASQVAGITGPYHHALLIFVFLVETELRHVGQAGLKLLTSGDLPASASESAEITGMSHCAWLAALAILNPGFQTSLKHRKTFRKREWLLQQRQSLSGLNKQTQMRPEDFCLNPVFVSLPHK</sequence>
<evidence type="ECO:0000313" key="1">
    <source>
        <dbReference type="Ensembl" id="ENSMFAP00000047235.1"/>
    </source>
</evidence>
<dbReference type="Proteomes" id="UP000233100">
    <property type="component" value="Chromosome 10"/>
</dbReference>
<reference evidence="1 2" key="1">
    <citation type="submission" date="2013-03" db="EMBL/GenBank/DDBJ databases">
        <authorList>
            <person name="Warren W."/>
            <person name="Wilson R.K."/>
        </authorList>
    </citation>
    <scope>NUCLEOTIDE SEQUENCE</scope>
</reference>
<keyword evidence="2" id="KW-1185">Reference proteome</keyword>
<dbReference type="GeneTree" id="ENSGT01120000271815"/>
<dbReference type="Ensembl" id="ENSMFAT00000073234.1">
    <property type="protein sequence ID" value="ENSMFAP00000047235.1"/>
    <property type="gene ID" value="ENSMFAG00000059693.1"/>
</dbReference>
<dbReference type="PRINTS" id="PR02045">
    <property type="entry name" value="F138DOMAIN"/>
</dbReference>
<name>A0A7N9CBE1_MACFA</name>